<evidence type="ECO:0000259" key="1">
    <source>
        <dbReference type="Pfam" id="PF06722"/>
    </source>
</evidence>
<feature type="domain" description="Erythromycin biosynthesis protein CIII-like C-terminal" evidence="1">
    <location>
        <begin position="311"/>
        <end position="399"/>
    </location>
</feature>
<dbReference type="PANTHER" id="PTHR48050">
    <property type="entry name" value="STEROL 3-BETA-GLUCOSYLTRANSFERASE"/>
    <property type="match status" value="1"/>
</dbReference>
<dbReference type="Pfam" id="PF06722">
    <property type="entry name" value="EryCIII-like_C"/>
    <property type="match status" value="1"/>
</dbReference>
<dbReference type="Gene3D" id="3.40.50.2000">
    <property type="entry name" value="Glycogen Phosphorylase B"/>
    <property type="match status" value="2"/>
</dbReference>
<gene>
    <name evidence="2" type="ORF">LX12_004118</name>
</gene>
<dbReference type="InterPro" id="IPR010610">
    <property type="entry name" value="EryCIII-like_C"/>
</dbReference>
<dbReference type="RefSeq" id="WP_253656480.1">
    <property type="nucleotide sequence ID" value="NZ_BAAAOE010000003.1"/>
</dbReference>
<keyword evidence="3" id="KW-1185">Reference proteome</keyword>
<dbReference type="CDD" id="cd03784">
    <property type="entry name" value="GT1_Gtf-like"/>
    <property type="match status" value="1"/>
</dbReference>
<accession>A0ABT1H6P1</accession>
<dbReference type="InterPro" id="IPR050426">
    <property type="entry name" value="Glycosyltransferase_28"/>
</dbReference>
<evidence type="ECO:0000313" key="2">
    <source>
        <dbReference type="EMBL" id="MCP2162906.1"/>
    </source>
</evidence>
<dbReference type="EMBL" id="JAMTCG010000009">
    <property type="protein sequence ID" value="MCP2162906.1"/>
    <property type="molecule type" value="Genomic_DNA"/>
</dbReference>
<sequence>MRIAVSTYGSRGDVQPGACLGHELSRRGHDVTMLVPPNYVDFVGGLGLRAFAVGADSESYWETERGRATLVTRNPLTKLRLAREQVREGFALFDSGLSGAVASLVDDGGLDLVVTGPLGQDRCLALAERHGAALATMRFCAMSENGVMGPVSTARRLPPALNRAGWRLADRVTWAATRGSENRFRASLGLAPARGPLPTRLARRGVSQVQAYDATLFPGLDDEWGPARPLVGFLDLPDSVRAAVGDRVDPELDTWLSAGEAPVFVSFGNAPVGDPRRLLAAVADATASRGVRALVVGLGGRSGPDAEHRHVFHADRVDHGVVLPRCAAAIHHGGAGTTAATLRAALPMLICAAGADQAYWGARIRALRLGSSTRLARLDTQTLARGLDVVLDDATRRRVVDVSSRLVPAEEAVAAAVAAMETAPTAVMR</sequence>
<proteinExistence type="predicted"/>
<dbReference type="PANTHER" id="PTHR48050:SF13">
    <property type="entry name" value="STEROL 3-BETA-GLUCOSYLTRANSFERASE UGT80A2"/>
    <property type="match status" value="1"/>
</dbReference>
<protein>
    <submittedName>
        <fullName evidence="2">UDP:flavonoid glycosyltransferase YjiC, YdhE family</fullName>
    </submittedName>
</protein>
<name>A0ABT1H6P1_9NOCA</name>
<reference evidence="2 3" key="1">
    <citation type="submission" date="2022-06" db="EMBL/GenBank/DDBJ databases">
        <title>Genomic Encyclopedia of Archaeal and Bacterial Type Strains, Phase II (KMG-II): from individual species to whole genera.</title>
        <authorList>
            <person name="Goeker M."/>
        </authorList>
    </citation>
    <scope>NUCLEOTIDE SEQUENCE [LARGE SCALE GENOMIC DNA]</scope>
    <source>
        <strain evidence="2 3">DSM 45037</strain>
    </source>
</reference>
<comment type="caution">
    <text evidence="2">The sequence shown here is derived from an EMBL/GenBank/DDBJ whole genome shotgun (WGS) entry which is preliminary data.</text>
</comment>
<dbReference type="Proteomes" id="UP001205740">
    <property type="component" value="Unassembled WGS sequence"/>
</dbReference>
<dbReference type="SUPFAM" id="SSF53756">
    <property type="entry name" value="UDP-Glycosyltransferase/glycogen phosphorylase"/>
    <property type="match status" value="1"/>
</dbReference>
<dbReference type="InterPro" id="IPR002213">
    <property type="entry name" value="UDP_glucos_trans"/>
</dbReference>
<evidence type="ECO:0000313" key="3">
    <source>
        <dbReference type="Proteomes" id="UP001205740"/>
    </source>
</evidence>
<organism evidence="2 3">
    <name type="scientific">Williamsia serinedens</name>
    <dbReference type="NCBI Taxonomy" id="391736"/>
    <lineage>
        <taxon>Bacteria</taxon>
        <taxon>Bacillati</taxon>
        <taxon>Actinomycetota</taxon>
        <taxon>Actinomycetes</taxon>
        <taxon>Mycobacteriales</taxon>
        <taxon>Nocardiaceae</taxon>
        <taxon>Williamsia</taxon>
    </lineage>
</organism>